<dbReference type="Proteomes" id="UP000256661">
    <property type="component" value="Unassembled WGS sequence"/>
</dbReference>
<dbReference type="AlphaFoldDB" id="A0A3D9SLZ4"/>
<organism evidence="2 3">
    <name type="scientific">Thermomonospora umbrina</name>
    <dbReference type="NCBI Taxonomy" id="111806"/>
    <lineage>
        <taxon>Bacteria</taxon>
        <taxon>Bacillati</taxon>
        <taxon>Actinomycetota</taxon>
        <taxon>Actinomycetes</taxon>
        <taxon>Streptosporangiales</taxon>
        <taxon>Thermomonosporaceae</taxon>
        <taxon>Thermomonospora</taxon>
    </lineage>
</organism>
<protein>
    <submittedName>
        <fullName evidence="2">Vancomycin permeability regulator SanA</fullName>
    </submittedName>
</protein>
<dbReference type="Pfam" id="PF02698">
    <property type="entry name" value="DUF218"/>
    <property type="match status" value="1"/>
</dbReference>
<reference evidence="2 3" key="1">
    <citation type="submission" date="2018-08" db="EMBL/GenBank/DDBJ databases">
        <title>Sequencing the genomes of 1000 actinobacteria strains.</title>
        <authorList>
            <person name="Klenk H.-P."/>
        </authorList>
    </citation>
    <scope>NUCLEOTIDE SEQUENCE [LARGE SCALE GENOMIC DNA]</scope>
    <source>
        <strain evidence="2 3">DSM 43927</strain>
    </source>
</reference>
<accession>A0A3D9SLZ4</accession>
<keyword evidence="3" id="KW-1185">Reference proteome</keyword>
<evidence type="ECO:0000313" key="2">
    <source>
        <dbReference type="EMBL" id="REE96942.1"/>
    </source>
</evidence>
<dbReference type="PANTHER" id="PTHR30336">
    <property type="entry name" value="INNER MEMBRANE PROTEIN, PROBABLE PERMEASE"/>
    <property type="match status" value="1"/>
</dbReference>
<comment type="caution">
    <text evidence="2">The sequence shown here is derived from an EMBL/GenBank/DDBJ whole genome shotgun (WGS) entry which is preliminary data.</text>
</comment>
<evidence type="ECO:0000259" key="1">
    <source>
        <dbReference type="Pfam" id="PF02698"/>
    </source>
</evidence>
<dbReference type="InterPro" id="IPR051599">
    <property type="entry name" value="Cell_Envelope_Assoc"/>
</dbReference>
<dbReference type="PANTHER" id="PTHR30336:SF6">
    <property type="entry name" value="INTEGRAL MEMBRANE PROTEIN"/>
    <property type="match status" value="1"/>
</dbReference>
<feature type="domain" description="DUF218" evidence="1">
    <location>
        <begin position="54"/>
        <end position="169"/>
    </location>
</feature>
<dbReference type="InterPro" id="IPR003848">
    <property type="entry name" value="DUF218"/>
</dbReference>
<proteinExistence type="predicted"/>
<evidence type="ECO:0000313" key="3">
    <source>
        <dbReference type="Proteomes" id="UP000256661"/>
    </source>
</evidence>
<sequence>MRRFWSVTLSRRMVGPGLVGLGLLGYGVLLPTAWVHADSAPYRTSVEGASPAPVALVLGAAAWGDRPSPFLAGRLDVAARLYREGKVKVLLVSGDNSRRDYDEPTVMYDYLRSQGIPGDRIVRDYAGFDTWDSCVRAKKVFGVDRAIVVTQTFHLPRAVALCRSAGVRAQGVGHDTMKDFATTTRYGYVREGLASFKALTDIATERRPRFLGPREPGVHRALAPP</sequence>
<dbReference type="CDD" id="cd06259">
    <property type="entry name" value="YdcF-like"/>
    <property type="match status" value="1"/>
</dbReference>
<gene>
    <name evidence="2" type="ORF">DFJ69_2395</name>
</gene>
<dbReference type="GO" id="GO:0005886">
    <property type="term" value="C:plasma membrane"/>
    <property type="evidence" value="ECO:0007669"/>
    <property type="project" value="TreeGrafter"/>
</dbReference>
<dbReference type="EMBL" id="QTTT01000001">
    <property type="protein sequence ID" value="REE96942.1"/>
    <property type="molecule type" value="Genomic_DNA"/>
</dbReference>
<name>A0A3D9SLZ4_9ACTN</name>